<dbReference type="GO" id="GO:0016758">
    <property type="term" value="F:hexosyltransferase activity"/>
    <property type="evidence" value="ECO:0007669"/>
    <property type="project" value="UniProtKB-ARBA"/>
</dbReference>
<dbReference type="InterPro" id="IPR001173">
    <property type="entry name" value="Glyco_trans_2-like"/>
</dbReference>
<evidence type="ECO:0000259" key="1">
    <source>
        <dbReference type="Pfam" id="PF00535"/>
    </source>
</evidence>
<dbReference type="Pfam" id="PF00535">
    <property type="entry name" value="Glycos_transf_2"/>
    <property type="match status" value="1"/>
</dbReference>
<proteinExistence type="predicted"/>
<feature type="domain" description="Glycosyltransferase 2-like" evidence="1">
    <location>
        <begin position="5"/>
        <end position="156"/>
    </location>
</feature>
<dbReference type="SUPFAM" id="SSF53448">
    <property type="entry name" value="Nucleotide-diphospho-sugar transferases"/>
    <property type="match status" value="1"/>
</dbReference>
<dbReference type="Gene3D" id="3.90.550.10">
    <property type="entry name" value="Spore Coat Polysaccharide Biosynthesis Protein SpsA, Chain A"/>
    <property type="match status" value="1"/>
</dbReference>
<dbReference type="AlphaFoldDB" id="A0A6C0D0E7"/>
<organism evidence="2">
    <name type="scientific">viral metagenome</name>
    <dbReference type="NCBI Taxonomy" id="1070528"/>
    <lineage>
        <taxon>unclassified sequences</taxon>
        <taxon>metagenomes</taxon>
        <taxon>organismal metagenomes</taxon>
    </lineage>
</organism>
<sequence length="237" mass="27691">MDKVSVIIPTYNRFCYLLNAIKSVQEQTYKNIEIIVVNDYSTQTEYYKYNWDGLKIIHLPKNSKNIFGYGCAAFVRNEGINIAQGKYIAFCDDDDIWFPNKLELQLNAMKENRCKMACTDGLIGNGIYNQNNIYKKYNAEEHYIVLQNIFHNKGSVLLENGFPKIWNLEFLKVHNCIICSSVIIEKEILHKINNFKTLPPPGEDYDCWLRALEYTDCIYIPDICFYYDVGHGDGYDY</sequence>
<protein>
    <recommendedName>
        <fullName evidence="1">Glycosyltransferase 2-like domain-containing protein</fullName>
    </recommendedName>
</protein>
<dbReference type="InterPro" id="IPR029044">
    <property type="entry name" value="Nucleotide-diphossugar_trans"/>
</dbReference>
<dbReference type="EMBL" id="MN739514">
    <property type="protein sequence ID" value="QHT09710.1"/>
    <property type="molecule type" value="Genomic_DNA"/>
</dbReference>
<reference evidence="2" key="1">
    <citation type="journal article" date="2020" name="Nature">
        <title>Giant virus diversity and host interactions through global metagenomics.</title>
        <authorList>
            <person name="Schulz F."/>
            <person name="Roux S."/>
            <person name="Paez-Espino D."/>
            <person name="Jungbluth S."/>
            <person name="Walsh D.A."/>
            <person name="Denef V.J."/>
            <person name="McMahon K.D."/>
            <person name="Konstantinidis K.T."/>
            <person name="Eloe-Fadrosh E.A."/>
            <person name="Kyrpides N.C."/>
            <person name="Woyke T."/>
        </authorList>
    </citation>
    <scope>NUCLEOTIDE SEQUENCE</scope>
    <source>
        <strain evidence="2">GVMAG-M-3300023174-102</strain>
    </source>
</reference>
<accession>A0A6C0D0E7</accession>
<name>A0A6C0D0E7_9ZZZZ</name>
<dbReference type="PANTHER" id="PTHR22916:SF3">
    <property type="entry name" value="UDP-GLCNAC:BETAGAL BETA-1,3-N-ACETYLGLUCOSAMINYLTRANSFERASE-LIKE PROTEIN 1"/>
    <property type="match status" value="1"/>
</dbReference>
<dbReference type="CDD" id="cd00761">
    <property type="entry name" value="Glyco_tranf_GTA_type"/>
    <property type="match status" value="1"/>
</dbReference>
<dbReference type="PANTHER" id="PTHR22916">
    <property type="entry name" value="GLYCOSYLTRANSFERASE"/>
    <property type="match status" value="1"/>
</dbReference>
<evidence type="ECO:0000313" key="2">
    <source>
        <dbReference type="EMBL" id="QHT09710.1"/>
    </source>
</evidence>